<dbReference type="InterPro" id="IPR027463">
    <property type="entry name" value="AcrB_DN_DC_subdom"/>
</dbReference>
<dbReference type="SUPFAM" id="SSF82866">
    <property type="entry name" value="Multidrug efflux transporter AcrB transmembrane domain"/>
    <property type="match status" value="2"/>
</dbReference>
<dbReference type="Gene3D" id="3.30.2090.10">
    <property type="entry name" value="Multidrug efflux transporter AcrB TolC docking domain, DN and DC subdomains"/>
    <property type="match status" value="2"/>
</dbReference>
<dbReference type="OrthoDB" id="9798415at2"/>
<dbReference type="Gene3D" id="3.30.70.1440">
    <property type="entry name" value="Multidrug efflux transporter AcrB pore domain"/>
    <property type="match status" value="1"/>
</dbReference>
<evidence type="ECO:0000256" key="1">
    <source>
        <dbReference type="SAM" id="Phobius"/>
    </source>
</evidence>
<dbReference type="Pfam" id="PF00873">
    <property type="entry name" value="ACR_tran"/>
    <property type="match status" value="1"/>
</dbReference>
<feature type="transmembrane region" description="Helical" evidence="1">
    <location>
        <begin position="392"/>
        <end position="411"/>
    </location>
</feature>
<dbReference type="SUPFAM" id="SSF82693">
    <property type="entry name" value="Multidrug efflux transporter AcrB pore domain, PN1, PN2, PC1 and PC2 subdomains"/>
    <property type="match status" value="2"/>
</dbReference>
<feature type="transmembrane region" description="Helical" evidence="1">
    <location>
        <begin position="463"/>
        <end position="486"/>
    </location>
</feature>
<accession>A0A1I5B3Y2</accession>
<dbReference type="AlphaFoldDB" id="A0A1I5B3Y2"/>
<organism evidence="2 3">
    <name type="scientific">Cohaesibacter marisflavi</name>
    <dbReference type="NCBI Taxonomy" id="655353"/>
    <lineage>
        <taxon>Bacteria</taxon>
        <taxon>Pseudomonadati</taxon>
        <taxon>Pseudomonadota</taxon>
        <taxon>Alphaproteobacteria</taxon>
        <taxon>Hyphomicrobiales</taxon>
        <taxon>Cohaesibacteraceae</taxon>
    </lineage>
</organism>
<feature type="transmembrane region" description="Helical" evidence="1">
    <location>
        <begin position="335"/>
        <end position="353"/>
    </location>
</feature>
<dbReference type="RefSeq" id="WP_090068852.1">
    <property type="nucleotide sequence ID" value="NZ_FOVR01000001.1"/>
</dbReference>
<feature type="transmembrane region" description="Helical" evidence="1">
    <location>
        <begin position="360"/>
        <end position="380"/>
    </location>
</feature>
<keyword evidence="3" id="KW-1185">Reference proteome</keyword>
<dbReference type="Gene3D" id="3.30.70.1430">
    <property type="entry name" value="Multidrug efflux transporter AcrB pore domain"/>
    <property type="match status" value="2"/>
</dbReference>
<feature type="transmembrane region" description="Helical" evidence="1">
    <location>
        <begin position="531"/>
        <end position="556"/>
    </location>
</feature>
<feature type="transmembrane region" description="Helical" evidence="1">
    <location>
        <begin position="918"/>
        <end position="939"/>
    </location>
</feature>
<keyword evidence="1" id="KW-1133">Transmembrane helix</keyword>
<dbReference type="PRINTS" id="PR00702">
    <property type="entry name" value="ACRIFLAVINRP"/>
</dbReference>
<feature type="transmembrane region" description="Helical" evidence="1">
    <location>
        <begin position="866"/>
        <end position="885"/>
    </location>
</feature>
<dbReference type="PANTHER" id="PTHR32063">
    <property type="match status" value="1"/>
</dbReference>
<dbReference type="EMBL" id="FOVR01000001">
    <property type="protein sequence ID" value="SFN69393.1"/>
    <property type="molecule type" value="Genomic_DNA"/>
</dbReference>
<dbReference type="Proteomes" id="UP000199236">
    <property type="component" value="Unassembled WGS sequence"/>
</dbReference>
<evidence type="ECO:0000313" key="3">
    <source>
        <dbReference type="Proteomes" id="UP000199236"/>
    </source>
</evidence>
<feature type="transmembrane region" description="Helical" evidence="1">
    <location>
        <begin position="892"/>
        <end position="912"/>
    </location>
</feature>
<gene>
    <name evidence="2" type="ORF">SAMN04488056_101709</name>
</gene>
<evidence type="ECO:0000313" key="2">
    <source>
        <dbReference type="EMBL" id="SFN69393.1"/>
    </source>
</evidence>
<dbReference type="STRING" id="655353.SAMN04488056_101709"/>
<sequence>MTLTDYAIKNKVVSWMMTILLLAGGIYAYMHLGRLEDPEFTIKEAVIATAYPGASSYEVEEEITLPIETALQQLPYVDHITSISSAGLSQVTVEMKDKYRDAALKQIWDEMRRKINDMSADLPTGSYPPVINDDFGDVYGIYMAVTGDGYSHQELSDYVDFLRRELVLVDGVGKVVIGGTLQKQIILEISRSKLAAHNLSVASLQALLQNQNVVTNAGSIKVGSEYIRISSTGDYSTVDQMKDILLGQAGDDVVYLSDIADVKVDYADPPSHVYRFNGSPAMTIGISFAEGVNVTEVGDNVSQRLKELENSQPLGVDLHMIYNQPQQVTTSIDDFLVNLGMSIVIVIVVLLVTMGLRSGILMSAILLLTICGTLMVMELIGMPLHRVSLGSMILALGMLVDNAIVITDGILVGLKQGLSKVKASHRIVTQTVWPLFGATAISIVAFAPIGLSPDKTGEYAGSLFWVLMISLTISWILAMTLTPFLASVMFSETKVRQESNENGEREEIDPYKGFIYQIYKSFLLLSLRWRWGTMAVMVGCMAAAIYGFGFVGHSFFPTSKLPMLTVDYWLPQGSDIRATIKDMDRLEGILQKNDKIKQVTTTIGGGAERFMLTYRAERTYANYGQFIIEVKNFEELPDLRRWVDKTLKENAPYAFVKTGRFELGTAAGSKIEARITGSDPAVLRELASKVINVYRSDPDAINIRQDWQERTKVLRPQFAEAEARRLGITKADIDRAILLNVHGLPIAQVRNGSDILPVVLRPPLNERNSVDQLGDIQVYSSVLQKYVSIDQVVHSIDLDWEDPLVMRRNRKRTIQVWADADPYSETSSLDLFDRMDGKVEAIEMPQGYELTWGGEYENQSKATSAVFANVPLGVLVMFAITVMLFNSFKQTLVVWLTVPLAIIGVTAGLLIFNLPFSFTALIGFLSLSGMLLKNGIVLIEEIKRLNEEDEISIHDAITRAAVSRLRPVTMAALTTVLGLIPLVTDIFFNSLAVTIMFGLATATVLTLIVVPVLFAIFYGIKFKRGETI</sequence>
<protein>
    <submittedName>
        <fullName evidence="2">Multidrug efflux pump subunit AcrB</fullName>
    </submittedName>
</protein>
<dbReference type="InterPro" id="IPR001036">
    <property type="entry name" value="Acrflvin-R"/>
</dbReference>
<dbReference type="GO" id="GO:0005886">
    <property type="term" value="C:plasma membrane"/>
    <property type="evidence" value="ECO:0007669"/>
    <property type="project" value="TreeGrafter"/>
</dbReference>
<name>A0A1I5B3Y2_9HYPH</name>
<dbReference type="PANTHER" id="PTHR32063:SF18">
    <property type="entry name" value="CATION EFFLUX SYSTEM PROTEIN"/>
    <property type="match status" value="1"/>
</dbReference>
<feature type="transmembrane region" description="Helical" evidence="1">
    <location>
        <begin position="12"/>
        <end position="30"/>
    </location>
</feature>
<proteinExistence type="predicted"/>
<keyword evidence="1" id="KW-0812">Transmembrane</keyword>
<dbReference type="SUPFAM" id="SSF82714">
    <property type="entry name" value="Multidrug efflux transporter AcrB TolC docking domain, DN and DC subdomains"/>
    <property type="match status" value="2"/>
</dbReference>
<feature type="transmembrane region" description="Helical" evidence="1">
    <location>
        <begin position="968"/>
        <end position="988"/>
    </location>
</feature>
<feature type="transmembrane region" description="Helical" evidence="1">
    <location>
        <begin position="994"/>
        <end position="1020"/>
    </location>
</feature>
<dbReference type="Gene3D" id="3.30.70.1320">
    <property type="entry name" value="Multidrug efflux transporter AcrB pore domain like"/>
    <property type="match status" value="1"/>
</dbReference>
<reference evidence="2 3" key="1">
    <citation type="submission" date="2016-10" db="EMBL/GenBank/DDBJ databases">
        <authorList>
            <person name="de Groot N.N."/>
        </authorList>
    </citation>
    <scope>NUCLEOTIDE SEQUENCE [LARGE SCALE GENOMIC DNA]</scope>
    <source>
        <strain evidence="2 3">CGMCC 1.9157</strain>
    </source>
</reference>
<dbReference type="Gene3D" id="1.20.1640.10">
    <property type="entry name" value="Multidrug efflux transporter AcrB transmembrane domain"/>
    <property type="match status" value="2"/>
</dbReference>
<dbReference type="GO" id="GO:0042910">
    <property type="term" value="F:xenobiotic transmembrane transporter activity"/>
    <property type="evidence" value="ECO:0007669"/>
    <property type="project" value="TreeGrafter"/>
</dbReference>
<feature type="transmembrane region" description="Helical" evidence="1">
    <location>
        <begin position="432"/>
        <end position="451"/>
    </location>
</feature>
<keyword evidence="1" id="KW-0472">Membrane</keyword>